<dbReference type="Pfam" id="PF00171">
    <property type="entry name" value="Aldedh"/>
    <property type="match status" value="1"/>
</dbReference>
<feature type="domain" description="Aldehyde dehydrogenase" evidence="5">
    <location>
        <begin position="20"/>
        <end position="478"/>
    </location>
</feature>
<comment type="similarity">
    <text evidence="1 4">Belongs to the aldehyde dehydrogenase family.</text>
</comment>
<evidence type="ECO:0000256" key="2">
    <source>
        <dbReference type="ARBA" id="ARBA00023002"/>
    </source>
</evidence>
<dbReference type="PANTHER" id="PTHR11699">
    <property type="entry name" value="ALDEHYDE DEHYDROGENASE-RELATED"/>
    <property type="match status" value="1"/>
</dbReference>
<evidence type="ECO:0000256" key="4">
    <source>
        <dbReference type="RuleBase" id="RU003345"/>
    </source>
</evidence>
<dbReference type="SUPFAM" id="SSF53720">
    <property type="entry name" value="ALDH-like"/>
    <property type="match status" value="1"/>
</dbReference>
<gene>
    <name evidence="6" type="ORF">H4687_000201</name>
</gene>
<dbReference type="PROSITE" id="PS00687">
    <property type="entry name" value="ALDEHYDE_DEHYDR_GLU"/>
    <property type="match status" value="1"/>
</dbReference>
<dbReference type="InterPro" id="IPR015590">
    <property type="entry name" value="Aldehyde_DH_dom"/>
</dbReference>
<sequence length="507" mass="52869">MSAIRASVLVGGEEVTTGFAPVLNPARISEVVGEFALGGAGEIDLAARAAASAFPGWAALSPAERAAYLVKAADALEAEVPELAALLTREVGKVLHESYGDAGGAPRLLRYFAGLAEDIAAAEEPAELPWPGRAVTRHVPMGPVGVIAPWNTPVFLAFMSIGPALMAGNPVIVKPPEEAPLALSRAVAVLADALPSGVVGRVPGLGPDAGAALSEHPAVRRLMFTGSVATGSRVLASAAPTIKNVTLELGGNDPALVLHDAVIDEAMLRELVAGVFGLSGQICYNVKRIYVHRSRLAEFTDGFTELVSRIRVGEGSDPRATIGPVTTRAQYHRVLALRDATAAAGAKVTVVGEQLDPVGWNEGYFILPSVVTDIAPDAPLVTEEQFGPIVPILPFDDEEEAVRLANSTEYGLAASVWSADTDRAWALARCLEAGTAFVNVHRVGASPMSVPFGGIKHSGIGRTHGLTSVLECMEQQAVVTYDDPSLLPGTDHWNTLLRAAEGADDHA</sequence>
<evidence type="ECO:0000313" key="6">
    <source>
        <dbReference type="EMBL" id="MBE1594072.1"/>
    </source>
</evidence>
<protein>
    <submittedName>
        <fullName evidence="6">Aldehyde dehydrogenase</fullName>
        <ecNumber evidence="6">1.2.1.-</ecNumber>
    </submittedName>
</protein>
<dbReference type="AlphaFoldDB" id="A0A8I0NYM7"/>
<dbReference type="RefSeq" id="WP_046915480.1">
    <property type="nucleotide sequence ID" value="NZ_JADBGF010000001.1"/>
</dbReference>
<comment type="caution">
    <text evidence="6">The sequence shown here is derived from an EMBL/GenBank/DDBJ whole genome shotgun (WGS) entry which is preliminary data.</text>
</comment>
<dbReference type="Proteomes" id="UP000629287">
    <property type="component" value="Unassembled WGS sequence"/>
</dbReference>
<dbReference type="InterPro" id="IPR016162">
    <property type="entry name" value="Ald_DH_N"/>
</dbReference>
<keyword evidence="2 4" id="KW-0560">Oxidoreductase</keyword>
<dbReference type="FunFam" id="3.40.605.10:FF:000007">
    <property type="entry name" value="NAD/NADP-dependent betaine aldehyde dehydrogenase"/>
    <property type="match status" value="1"/>
</dbReference>
<dbReference type="GeneID" id="86824890"/>
<dbReference type="EC" id="1.2.1.-" evidence="6"/>
<evidence type="ECO:0000313" key="7">
    <source>
        <dbReference type="Proteomes" id="UP000629287"/>
    </source>
</evidence>
<keyword evidence="7" id="KW-1185">Reference proteome</keyword>
<dbReference type="InterPro" id="IPR016163">
    <property type="entry name" value="Ald_DH_C"/>
</dbReference>
<dbReference type="Gene3D" id="3.40.605.10">
    <property type="entry name" value="Aldehyde Dehydrogenase, Chain A, domain 1"/>
    <property type="match status" value="1"/>
</dbReference>
<dbReference type="OrthoDB" id="3495787at2"/>
<reference evidence="6 7" key="1">
    <citation type="submission" date="2020-10" db="EMBL/GenBank/DDBJ databases">
        <title>Sequencing the genomes of 1000 actinobacteria strains.</title>
        <authorList>
            <person name="Klenk H.-P."/>
        </authorList>
    </citation>
    <scope>NUCLEOTIDE SEQUENCE [LARGE SCALE GENOMIC DNA]</scope>
    <source>
        <strain evidence="6 7">DSM 41803</strain>
    </source>
</reference>
<dbReference type="EMBL" id="JADBGF010000001">
    <property type="protein sequence ID" value="MBE1594072.1"/>
    <property type="molecule type" value="Genomic_DNA"/>
</dbReference>
<evidence type="ECO:0000256" key="1">
    <source>
        <dbReference type="ARBA" id="ARBA00009986"/>
    </source>
</evidence>
<dbReference type="InterPro" id="IPR016161">
    <property type="entry name" value="Ald_DH/histidinol_DH"/>
</dbReference>
<dbReference type="InterPro" id="IPR029510">
    <property type="entry name" value="Ald_DH_CS_GLU"/>
</dbReference>
<proteinExistence type="inferred from homology"/>
<dbReference type="GO" id="GO:0016620">
    <property type="term" value="F:oxidoreductase activity, acting on the aldehyde or oxo group of donors, NAD or NADP as acceptor"/>
    <property type="evidence" value="ECO:0007669"/>
    <property type="project" value="InterPro"/>
</dbReference>
<accession>A0A8I0NYM7</accession>
<dbReference type="Gene3D" id="3.40.309.10">
    <property type="entry name" value="Aldehyde Dehydrogenase, Chain A, domain 2"/>
    <property type="match status" value="1"/>
</dbReference>
<evidence type="ECO:0000256" key="3">
    <source>
        <dbReference type="PROSITE-ProRule" id="PRU10007"/>
    </source>
</evidence>
<feature type="active site" evidence="3">
    <location>
        <position position="248"/>
    </location>
</feature>
<evidence type="ECO:0000259" key="5">
    <source>
        <dbReference type="Pfam" id="PF00171"/>
    </source>
</evidence>
<name>A0A8I0NYM7_9ACTN</name>
<organism evidence="6 7">
    <name type="scientific">Streptomyces stelliscabiei</name>
    <dbReference type="NCBI Taxonomy" id="146820"/>
    <lineage>
        <taxon>Bacteria</taxon>
        <taxon>Bacillati</taxon>
        <taxon>Actinomycetota</taxon>
        <taxon>Actinomycetes</taxon>
        <taxon>Kitasatosporales</taxon>
        <taxon>Streptomycetaceae</taxon>
        <taxon>Streptomyces</taxon>
    </lineage>
</organism>